<protein>
    <submittedName>
        <fullName evidence="2">Uncharacterized protein</fullName>
    </submittedName>
</protein>
<comment type="caution">
    <text evidence="2">The sequence shown here is derived from an EMBL/GenBank/DDBJ whole genome shotgun (WGS) entry which is preliminary data.</text>
</comment>
<keyword evidence="3" id="KW-1185">Reference proteome</keyword>
<reference evidence="3" key="1">
    <citation type="journal article" date="2020" name="Nat. Commun.">
        <title>Genome assembly of wild tea tree DASZ reveals pedigree and selection history of tea varieties.</title>
        <authorList>
            <person name="Zhang W."/>
            <person name="Zhang Y."/>
            <person name="Qiu H."/>
            <person name="Guo Y."/>
            <person name="Wan H."/>
            <person name="Zhang X."/>
            <person name="Scossa F."/>
            <person name="Alseekh S."/>
            <person name="Zhang Q."/>
            <person name="Wang P."/>
            <person name="Xu L."/>
            <person name="Schmidt M.H."/>
            <person name="Jia X."/>
            <person name="Li D."/>
            <person name="Zhu A."/>
            <person name="Guo F."/>
            <person name="Chen W."/>
            <person name="Ni D."/>
            <person name="Usadel B."/>
            <person name="Fernie A.R."/>
            <person name="Wen W."/>
        </authorList>
    </citation>
    <scope>NUCLEOTIDE SEQUENCE [LARGE SCALE GENOMIC DNA]</scope>
    <source>
        <strain evidence="3">cv. G240</strain>
    </source>
</reference>
<organism evidence="2 3">
    <name type="scientific">Camellia sinensis</name>
    <name type="common">Tea plant</name>
    <name type="synonym">Thea sinensis</name>
    <dbReference type="NCBI Taxonomy" id="4442"/>
    <lineage>
        <taxon>Eukaryota</taxon>
        <taxon>Viridiplantae</taxon>
        <taxon>Streptophyta</taxon>
        <taxon>Embryophyta</taxon>
        <taxon>Tracheophyta</taxon>
        <taxon>Spermatophyta</taxon>
        <taxon>Magnoliopsida</taxon>
        <taxon>eudicotyledons</taxon>
        <taxon>Gunneridae</taxon>
        <taxon>Pentapetalae</taxon>
        <taxon>asterids</taxon>
        <taxon>Ericales</taxon>
        <taxon>Theaceae</taxon>
        <taxon>Camellia</taxon>
    </lineage>
</organism>
<sequence>MRDCDPREGKTTTRYTSHSGGGETQILTNSPTITGLFALTQTHLVVLTRSRVWTPLLQPEGLFHLARRRRWCRRRRPSSVIE</sequence>
<proteinExistence type="predicted"/>
<name>A0A7J7GG00_CAMSI</name>
<evidence type="ECO:0000313" key="2">
    <source>
        <dbReference type="EMBL" id="KAF5938324.1"/>
    </source>
</evidence>
<gene>
    <name evidence="2" type="ORF">HYC85_022583</name>
</gene>
<dbReference type="AlphaFoldDB" id="A0A7J7GG00"/>
<dbReference type="Proteomes" id="UP000593564">
    <property type="component" value="Unassembled WGS sequence"/>
</dbReference>
<evidence type="ECO:0000256" key="1">
    <source>
        <dbReference type="SAM" id="MobiDB-lite"/>
    </source>
</evidence>
<feature type="region of interest" description="Disordered" evidence="1">
    <location>
        <begin position="1"/>
        <end position="27"/>
    </location>
</feature>
<dbReference type="EMBL" id="JACBKZ010000011">
    <property type="protein sequence ID" value="KAF5938324.1"/>
    <property type="molecule type" value="Genomic_DNA"/>
</dbReference>
<evidence type="ECO:0000313" key="3">
    <source>
        <dbReference type="Proteomes" id="UP000593564"/>
    </source>
</evidence>
<accession>A0A7J7GG00</accession>
<reference evidence="2 3" key="2">
    <citation type="submission" date="2020-07" db="EMBL/GenBank/DDBJ databases">
        <title>Genome assembly of wild tea tree DASZ reveals pedigree and selection history of tea varieties.</title>
        <authorList>
            <person name="Zhang W."/>
        </authorList>
    </citation>
    <scope>NUCLEOTIDE SEQUENCE [LARGE SCALE GENOMIC DNA]</scope>
    <source>
        <strain evidence="3">cv. G240</strain>
        <tissue evidence="2">Leaf</tissue>
    </source>
</reference>
<feature type="compositionally biased region" description="Basic and acidic residues" evidence="1">
    <location>
        <begin position="1"/>
        <end position="11"/>
    </location>
</feature>